<dbReference type="EMBL" id="CAJOBJ010005390">
    <property type="protein sequence ID" value="CAF4030027.1"/>
    <property type="molecule type" value="Genomic_DNA"/>
</dbReference>
<dbReference type="Proteomes" id="UP000681967">
    <property type="component" value="Unassembled WGS sequence"/>
</dbReference>
<evidence type="ECO:0000313" key="2">
    <source>
        <dbReference type="EMBL" id="CAF1179434.1"/>
    </source>
</evidence>
<dbReference type="Proteomes" id="UP000663855">
    <property type="component" value="Unassembled WGS sequence"/>
</dbReference>
<dbReference type="PANTHER" id="PTHR21301">
    <property type="entry name" value="REVERSE TRANSCRIPTASE"/>
    <property type="match status" value="1"/>
</dbReference>
<name>A0A815NR27_9BILA</name>
<dbReference type="PANTHER" id="PTHR21301:SF10">
    <property type="entry name" value="REVERSE TRANSCRIPTASE DOMAIN-CONTAINING PROTEIN"/>
    <property type="match status" value="1"/>
</dbReference>
<dbReference type="Proteomes" id="UP000681720">
    <property type="component" value="Unassembled WGS sequence"/>
</dbReference>
<feature type="domain" description="Reverse transcriptase" evidence="1">
    <location>
        <begin position="339"/>
        <end position="607"/>
    </location>
</feature>
<dbReference type="InterPro" id="IPR058912">
    <property type="entry name" value="HTH_animal"/>
</dbReference>
<dbReference type="Proteomes" id="UP000663834">
    <property type="component" value="Unassembled WGS sequence"/>
</dbReference>
<evidence type="ECO:0000313" key="3">
    <source>
        <dbReference type="EMBL" id="CAF1439979.1"/>
    </source>
</evidence>
<dbReference type="Pfam" id="PF26215">
    <property type="entry name" value="HTH_animal"/>
    <property type="match status" value="1"/>
</dbReference>
<dbReference type="EMBL" id="CAJOBH010004917">
    <property type="protein sequence ID" value="CAF4007286.1"/>
    <property type="molecule type" value="Genomic_DNA"/>
</dbReference>
<reference evidence="3" key="1">
    <citation type="submission" date="2021-02" db="EMBL/GenBank/DDBJ databases">
        <authorList>
            <person name="Nowell W R."/>
        </authorList>
    </citation>
    <scope>NUCLEOTIDE SEQUENCE</scope>
</reference>
<dbReference type="InterPro" id="IPR000477">
    <property type="entry name" value="RT_dom"/>
</dbReference>
<proteinExistence type="predicted"/>
<dbReference type="AlphaFoldDB" id="A0A815NR27"/>
<accession>A0A815NR27</accession>
<evidence type="ECO:0000259" key="1">
    <source>
        <dbReference type="PROSITE" id="PS50878"/>
    </source>
</evidence>
<protein>
    <recommendedName>
        <fullName evidence="1">Reverse transcriptase domain-containing protein</fullName>
    </recommendedName>
</protein>
<gene>
    <name evidence="4" type="ORF">BYL167_LOCUS14023</name>
    <name evidence="2" type="ORF">CJN711_LOCUS10936</name>
    <name evidence="5" type="ORF">GIL414_LOCUS13347</name>
    <name evidence="3" type="ORF">KQP761_LOCUS11462</name>
</gene>
<evidence type="ECO:0000313" key="6">
    <source>
        <dbReference type="Proteomes" id="UP000663834"/>
    </source>
</evidence>
<dbReference type="InterPro" id="IPR043502">
    <property type="entry name" value="DNA/RNA_pol_sf"/>
</dbReference>
<sequence length="870" mass="101681">MVRLSCDLEFLNECRRNNVIPIFLQFNVANQMLLYSNAYKKCQQILLKEEISLKKNNIKYLSNSKKNAYNELVNNFPPVVITKINEIISALQIREQQNKYFTHYKKLNGLIVKRNNQQQQRKYYTYTFFNTNFSNDTSNTTDNNKNKKEKLVWNLSSRKLNKEEFNILEKGLTYNRASKLDHSQVISNVEYLFHRSSGVQKQAIDYKKWDEEPDNILKKELRTLEPKQLSLAANLKNATEKFFHQANISLKIRRNKNLNEKNEENVLSKLSKDSSILITKPDKGRGVVVLDRNDYINKLETILSDSSKFKLLNQDPTISRENSLTNLLLQIKNEEYLTQEEYKYIKPVGSIPARLYGLPKVHKSEINVPLRPIVSCVQSYNYRLGKYLANIIKSIRNSNYSLKNNTEFLAFLRHNSDLLKNNKMISFDVESLFTNIPVNETIDIICNKLYCTNPKLRPFIPEHYFRELLDFATKRTHFLFNNKYYDQCDGVSMGTPLAAIFAEVFMAHFEETYLSILLNHEDSKLLAWRRYVDDTLVIAKMDADNEKIKQTLNSFHPCIQFTLHPETNTTIAFLDVLVKRHENGFDTTVYRKKTSTKLMLKWHSLVPRAHKTASIAPLVTRAIRICSTFQLLHNEFEYIRMMAAYNDYPASFVDRIIQKQLNKYFQSETKENQIKQIPAEKKKYTYIEIPYVGRASYDFAKRLKSTITTNDPTSDLRVIYKTTNPTKRFFPTKDRLTVNQKSGVVYEIHCNDCSKTFIGKTIRQTARRLNEHEKDAQKAALSIQQLFSHTQASAKNNKNQKNILNGRIKKITDTENLRRSKRIADRQQKHLSQQQINVETSDLNPRVMCTSKSESFKSIILDCLNIKIIP</sequence>
<comment type="caution">
    <text evidence="3">The sequence shown here is derived from an EMBL/GenBank/DDBJ whole genome shotgun (WGS) entry which is preliminary data.</text>
</comment>
<dbReference type="SUPFAM" id="SSF56672">
    <property type="entry name" value="DNA/RNA polymerases"/>
    <property type="match status" value="1"/>
</dbReference>
<dbReference type="Pfam" id="PF00078">
    <property type="entry name" value="RVT_1"/>
    <property type="match status" value="1"/>
</dbReference>
<dbReference type="OrthoDB" id="10047121at2759"/>
<evidence type="ECO:0000313" key="4">
    <source>
        <dbReference type="EMBL" id="CAF4007286.1"/>
    </source>
</evidence>
<dbReference type="PROSITE" id="PS50878">
    <property type="entry name" value="RT_POL"/>
    <property type="match status" value="1"/>
</dbReference>
<organism evidence="3 6">
    <name type="scientific">Rotaria magnacalcarata</name>
    <dbReference type="NCBI Taxonomy" id="392030"/>
    <lineage>
        <taxon>Eukaryota</taxon>
        <taxon>Metazoa</taxon>
        <taxon>Spiralia</taxon>
        <taxon>Gnathifera</taxon>
        <taxon>Rotifera</taxon>
        <taxon>Eurotatoria</taxon>
        <taxon>Bdelloidea</taxon>
        <taxon>Philodinida</taxon>
        <taxon>Philodinidae</taxon>
        <taxon>Rotaria</taxon>
    </lineage>
</organism>
<dbReference type="EMBL" id="CAJNOV010004544">
    <property type="protein sequence ID" value="CAF1179434.1"/>
    <property type="molecule type" value="Genomic_DNA"/>
</dbReference>
<evidence type="ECO:0000313" key="5">
    <source>
        <dbReference type="EMBL" id="CAF4030027.1"/>
    </source>
</evidence>
<dbReference type="EMBL" id="CAJNOW010005107">
    <property type="protein sequence ID" value="CAF1439979.1"/>
    <property type="molecule type" value="Genomic_DNA"/>
</dbReference>